<dbReference type="EMBL" id="UARK01000001">
    <property type="protein sequence ID" value="SPW24209.1"/>
    <property type="molecule type" value="Genomic_DNA"/>
</dbReference>
<proteinExistence type="predicted"/>
<dbReference type="GeneID" id="84572994"/>
<dbReference type="Proteomes" id="UP000249886">
    <property type="component" value="Unassembled WGS sequence"/>
</dbReference>
<dbReference type="RefSeq" id="WP_005524090.1">
    <property type="nucleotide sequence ID" value="NZ_CAUOYC010000003.1"/>
</dbReference>
<dbReference type="AlphaFoldDB" id="A0A448TGY0"/>
<gene>
    <name evidence="1" type="ORF">NCTC10254_00579</name>
</gene>
<evidence type="ECO:0000313" key="1">
    <source>
        <dbReference type="EMBL" id="SPW24209.1"/>
    </source>
</evidence>
<name>A0A448TGY0_9CORY</name>
<organism evidence="1 2">
    <name type="scientific">Corynebacterium matruchotii</name>
    <dbReference type="NCBI Taxonomy" id="43768"/>
    <lineage>
        <taxon>Bacteria</taxon>
        <taxon>Bacillati</taxon>
        <taxon>Actinomycetota</taxon>
        <taxon>Actinomycetes</taxon>
        <taxon>Mycobacteriales</taxon>
        <taxon>Corynebacteriaceae</taxon>
        <taxon>Corynebacterium</taxon>
    </lineage>
</organism>
<sequence length="543" mass="55599">MNLSINAMSLSHGVLRLKNVVDLTHSLIDTASNNTLCGSYSGMSELSELGATHGCVLYGSVGSAITVAQSLAEQVDWGRHTLDLNRQSFLGQDCVFGKALASCDVQHLVEQIRATYAPNPTPCFADFSFPTPIPTIPVSLDDVIARLTSTNHEQAHQALTSWTTMSSISHQASAELSSIANDLVKENSGDAICAAHKTLTAMAATAEAFSLTSAGMAGTVGYFAAIALAFLPGLMTARTLLLAIPEPAERESIEAAILVKFRALFGQALMGAVPAIRNLTQVLSVVGDGLVQLAGGSNGQPPIEKLGHEMSESAVELAQPQSHKHECHVDSKSMAELNTDAASGGGGYAGSHVSASVGSSFQGAVEASASGAGAVGGSSSTPLGSPRLGGVLGGSALTAAHIATQPAGVDAQAVSAGSQVGSRGAATGFPGFLGGVHGRPVRHAASSHSASTSNAVAHMATTASAMSLSQRQVQQPSVIPEVSADHTPKKGKVHGVLQHMPQTPNARDLLGENPPTVPGVIGTWVRIDPQERTPNDFRTGLIG</sequence>
<comment type="caution">
    <text evidence="1">The sequence shown here is derived from an EMBL/GenBank/DDBJ whole genome shotgun (WGS) entry which is preliminary data.</text>
</comment>
<accession>A0A448TGY0</accession>
<evidence type="ECO:0000313" key="2">
    <source>
        <dbReference type="Proteomes" id="UP000249886"/>
    </source>
</evidence>
<reference evidence="1 2" key="1">
    <citation type="submission" date="2018-06" db="EMBL/GenBank/DDBJ databases">
        <authorList>
            <consortium name="Pathogen Informatics"/>
            <person name="Doyle S."/>
        </authorList>
    </citation>
    <scope>NUCLEOTIDE SEQUENCE [LARGE SCALE GENOMIC DNA]</scope>
    <source>
        <strain evidence="1 2">NCTC10254</strain>
    </source>
</reference>
<protein>
    <submittedName>
        <fullName evidence="1">Uncharacterized protein</fullName>
    </submittedName>
</protein>